<dbReference type="InterPro" id="IPR000914">
    <property type="entry name" value="SBP_5_dom"/>
</dbReference>
<dbReference type="RefSeq" id="WP_091294318.1">
    <property type="nucleotide sequence ID" value="NZ_FNON01000007.1"/>
</dbReference>
<dbReference type="PANTHER" id="PTHR30290:SF83">
    <property type="entry name" value="ABC TRANSPORTER SUBSTRATE-BINDING PROTEIN"/>
    <property type="match status" value="1"/>
</dbReference>
<evidence type="ECO:0000313" key="3">
    <source>
        <dbReference type="EMBL" id="SDY80370.1"/>
    </source>
</evidence>
<accession>A0A1H3MV99</accession>
<dbReference type="STRING" id="589385.SAMN05421504_10710"/>
<dbReference type="EMBL" id="FNON01000007">
    <property type="protein sequence ID" value="SDY80370.1"/>
    <property type="molecule type" value="Genomic_DNA"/>
</dbReference>
<dbReference type="GO" id="GO:0015833">
    <property type="term" value="P:peptide transport"/>
    <property type="evidence" value="ECO:0007669"/>
    <property type="project" value="TreeGrafter"/>
</dbReference>
<dbReference type="PANTHER" id="PTHR30290">
    <property type="entry name" value="PERIPLASMIC BINDING COMPONENT OF ABC TRANSPORTER"/>
    <property type="match status" value="1"/>
</dbReference>
<dbReference type="GO" id="GO:1904680">
    <property type="term" value="F:peptide transmembrane transporter activity"/>
    <property type="evidence" value="ECO:0007669"/>
    <property type="project" value="TreeGrafter"/>
</dbReference>
<gene>
    <name evidence="3" type="ORF">SAMN05421504_10710</name>
</gene>
<keyword evidence="1" id="KW-0732">Signal</keyword>
<organism evidence="3 4">
    <name type="scientific">Amycolatopsis xylanica</name>
    <dbReference type="NCBI Taxonomy" id="589385"/>
    <lineage>
        <taxon>Bacteria</taxon>
        <taxon>Bacillati</taxon>
        <taxon>Actinomycetota</taxon>
        <taxon>Actinomycetes</taxon>
        <taxon>Pseudonocardiales</taxon>
        <taxon>Pseudonocardiaceae</taxon>
        <taxon>Amycolatopsis</taxon>
    </lineage>
</organism>
<dbReference type="SUPFAM" id="SSF53850">
    <property type="entry name" value="Periplasmic binding protein-like II"/>
    <property type="match status" value="1"/>
</dbReference>
<dbReference type="PROSITE" id="PS51257">
    <property type="entry name" value="PROKAR_LIPOPROTEIN"/>
    <property type="match status" value="1"/>
</dbReference>
<evidence type="ECO:0000313" key="4">
    <source>
        <dbReference type="Proteomes" id="UP000199515"/>
    </source>
</evidence>
<feature type="domain" description="Solute-binding protein family 5" evidence="2">
    <location>
        <begin position="68"/>
        <end position="335"/>
    </location>
</feature>
<dbReference type="PIRSF" id="PIRSF002741">
    <property type="entry name" value="MppA"/>
    <property type="match status" value="1"/>
</dbReference>
<dbReference type="OrthoDB" id="9046151at2"/>
<dbReference type="InterPro" id="IPR030678">
    <property type="entry name" value="Peptide/Ni-bd"/>
</dbReference>
<dbReference type="Gene3D" id="3.40.190.10">
    <property type="entry name" value="Periplasmic binding protein-like II"/>
    <property type="match status" value="1"/>
</dbReference>
<dbReference type="AlphaFoldDB" id="A0A1H3MV99"/>
<protein>
    <submittedName>
        <fullName evidence="3">Oligopeptide transport system substrate-binding protein</fullName>
    </submittedName>
</protein>
<proteinExistence type="predicted"/>
<dbReference type="GO" id="GO:0043190">
    <property type="term" value="C:ATP-binding cassette (ABC) transporter complex"/>
    <property type="evidence" value="ECO:0007669"/>
    <property type="project" value="InterPro"/>
</dbReference>
<dbReference type="GO" id="GO:0042597">
    <property type="term" value="C:periplasmic space"/>
    <property type="evidence" value="ECO:0007669"/>
    <property type="project" value="UniProtKB-ARBA"/>
</dbReference>
<dbReference type="CDD" id="cd00995">
    <property type="entry name" value="PBP2_NikA_DppA_OppA_like"/>
    <property type="match status" value="1"/>
</dbReference>
<dbReference type="InterPro" id="IPR039424">
    <property type="entry name" value="SBP_5"/>
</dbReference>
<feature type="chain" id="PRO_5011501882" evidence="1">
    <location>
        <begin position="20"/>
        <end position="464"/>
    </location>
</feature>
<dbReference type="Proteomes" id="UP000199515">
    <property type="component" value="Unassembled WGS sequence"/>
</dbReference>
<evidence type="ECO:0000259" key="2">
    <source>
        <dbReference type="Pfam" id="PF00496"/>
    </source>
</evidence>
<dbReference type="Pfam" id="PF00496">
    <property type="entry name" value="SBP_bac_5"/>
    <property type="match status" value="1"/>
</dbReference>
<sequence length="464" mass="48279">MRLAALLATALVLTGCSTATPPEPGVPTVGVGATSSLLPAELRDQTARMVAAALWTPLVGYDPATGKTTPAAAESVTSDDQVTWTVKLRPGTFHDGTPVTAQSYLDTWHELRLSQGVWPGASVISEMLPAKEITATDPATIKIVLHHPFGQVPALLASQALYPLPESVLKSKDWAGFALNPVGNGPFKLAARWNHGGELVKVAGTGKIKLKELDPETQYDQAKSGAIDLATTVPGSRHDAMHAGPHAMWALPGATYLKFPAQGRFADATVRHAFAMAVDRDSLEAGPLDHQVDPARSLLPPAAAPGERSGTCRPCTYDPAAAKNLLKQSGFTGATTLDGGGHWASILATQLQTTLGVGVGVKPGDGPSVVTLELLTVSPHEPLAALAKAAGYTDAGFAELLATADAAPAAESQPLYRLAENQLLRDLPVAPLWSGHGHAVWPLKVSGVKANPLTGVDLTSFSRG</sequence>
<dbReference type="Gene3D" id="3.90.76.10">
    <property type="entry name" value="Dipeptide-binding Protein, Domain 1"/>
    <property type="match status" value="1"/>
</dbReference>
<feature type="signal peptide" evidence="1">
    <location>
        <begin position="1"/>
        <end position="19"/>
    </location>
</feature>
<name>A0A1H3MV99_9PSEU</name>
<dbReference type="Gene3D" id="3.10.105.10">
    <property type="entry name" value="Dipeptide-binding Protein, Domain 3"/>
    <property type="match status" value="1"/>
</dbReference>
<evidence type="ECO:0000256" key="1">
    <source>
        <dbReference type="SAM" id="SignalP"/>
    </source>
</evidence>
<keyword evidence="4" id="KW-1185">Reference proteome</keyword>
<reference evidence="3 4" key="1">
    <citation type="submission" date="2016-10" db="EMBL/GenBank/DDBJ databases">
        <authorList>
            <person name="de Groot N.N."/>
        </authorList>
    </citation>
    <scope>NUCLEOTIDE SEQUENCE [LARGE SCALE GENOMIC DNA]</scope>
    <source>
        <strain evidence="3 4">CPCC 202699</strain>
    </source>
</reference>